<dbReference type="EMBL" id="CP063362">
    <property type="protein sequence ID" value="QRG05440.1"/>
    <property type="molecule type" value="Genomic_DNA"/>
</dbReference>
<feature type="chain" id="PRO_5038099505" evidence="4">
    <location>
        <begin position="34"/>
        <end position="350"/>
    </location>
</feature>
<evidence type="ECO:0000256" key="4">
    <source>
        <dbReference type="SAM" id="SignalP"/>
    </source>
</evidence>
<name>A0A974SH84_9HYPH</name>
<evidence type="ECO:0000256" key="3">
    <source>
        <dbReference type="PIRSR" id="PIRSR002825-1"/>
    </source>
</evidence>
<protein>
    <submittedName>
        <fullName evidence="5">Extracellular solute-binding protein</fullName>
    </submittedName>
</protein>
<sequence length="350" mass="37104">MLEYRVSRRLLAAGALVLAAGLLSALPTIPARAQQVVNIYTTREPGLAAPLFEAFTKATGIEVKSVYIKDGLAERVKAEGASSPADILMTVDVGNLLDVVDAGVTQPVETPTLKAAIPANLRDPAGNWYALSLRARLVYTAKDVVKLDAITYEDLADPRWKGKVCIRSGQHPYNVGLVAAFLVHHGEEKTEAWLRGLKANLARKAAGGDREGARDILGGICDLAVGNSYYVGLMRSGKGGPDQKKWGDGIGVLLPTFAGGGTHVNVSGAAVAKNAPHKDAAITFLEFAVSPAMQAVYARENMEYPVIAEASIDPVIAGLGKLKVDPISLVDIAKNRKRASELIDKVGFDN</sequence>
<evidence type="ECO:0000256" key="2">
    <source>
        <dbReference type="ARBA" id="ARBA00022729"/>
    </source>
</evidence>
<keyword evidence="6" id="KW-1185">Reference proteome</keyword>
<dbReference type="RefSeq" id="WP_203192305.1">
    <property type="nucleotide sequence ID" value="NZ_CP063362.1"/>
</dbReference>
<dbReference type="SUPFAM" id="SSF53850">
    <property type="entry name" value="Periplasmic binding protein-like II"/>
    <property type="match status" value="1"/>
</dbReference>
<dbReference type="KEGG" id="xdi:EZH22_20485"/>
<evidence type="ECO:0000313" key="5">
    <source>
        <dbReference type="EMBL" id="QRG05440.1"/>
    </source>
</evidence>
<feature type="binding site" evidence="3">
    <location>
        <position position="229"/>
    </location>
    <ligand>
        <name>Fe cation</name>
        <dbReference type="ChEBI" id="CHEBI:24875"/>
    </ligand>
</feature>
<dbReference type="Pfam" id="PF13343">
    <property type="entry name" value="SBP_bac_6"/>
    <property type="match status" value="1"/>
</dbReference>
<dbReference type="PANTHER" id="PTHR30006:SF15">
    <property type="entry name" value="IRON-UTILIZATION PERIPLASMIC PROTEIN"/>
    <property type="match status" value="1"/>
</dbReference>
<dbReference type="AlphaFoldDB" id="A0A974SH84"/>
<comment type="similarity">
    <text evidence="1">Belongs to the bacterial solute-binding protein 1 family.</text>
</comment>
<gene>
    <name evidence="5" type="ORF">EZH22_20485</name>
</gene>
<proteinExistence type="inferred from homology"/>
<keyword evidence="2 4" id="KW-0732">Signal</keyword>
<keyword evidence="3" id="KW-0408">Iron</keyword>
<dbReference type="Proteomes" id="UP000596427">
    <property type="component" value="Chromosome"/>
</dbReference>
<reference evidence="5 6" key="1">
    <citation type="submission" date="2020-10" db="EMBL/GenBank/DDBJ databases">
        <title>Degradation of 1,4-Dioxane by Xanthobacter sp. YN2, via a Novel Group-2 Soluble Di-Iron Monooxygenase.</title>
        <authorList>
            <person name="Ma F."/>
            <person name="Wang Y."/>
            <person name="Yang J."/>
            <person name="Guo H."/>
            <person name="Su D."/>
            <person name="Yu L."/>
        </authorList>
    </citation>
    <scope>NUCLEOTIDE SEQUENCE [LARGE SCALE GENOMIC DNA]</scope>
    <source>
        <strain evidence="5 6">YN2</strain>
    </source>
</reference>
<accession>A0A974SH84</accession>
<feature type="signal peptide" evidence="4">
    <location>
        <begin position="1"/>
        <end position="33"/>
    </location>
</feature>
<dbReference type="GO" id="GO:0030288">
    <property type="term" value="C:outer membrane-bounded periplasmic space"/>
    <property type="evidence" value="ECO:0007669"/>
    <property type="project" value="TreeGrafter"/>
</dbReference>
<keyword evidence="3" id="KW-0479">Metal-binding</keyword>
<feature type="binding site" evidence="3">
    <location>
        <position position="230"/>
    </location>
    <ligand>
        <name>Fe cation</name>
        <dbReference type="ChEBI" id="CHEBI:24875"/>
    </ligand>
</feature>
<dbReference type="PANTHER" id="PTHR30006">
    <property type="entry name" value="THIAMINE-BINDING PERIPLASMIC PROTEIN-RELATED"/>
    <property type="match status" value="1"/>
</dbReference>
<evidence type="ECO:0000313" key="6">
    <source>
        <dbReference type="Proteomes" id="UP000596427"/>
    </source>
</evidence>
<dbReference type="InterPro" id="IPR026045">
    <property type="entry name" value="Ferric-bd"/>
</dbReference>
<dbReference type="GO" id="GO:0046872">
    <property type="term" value="F:metal ion binding"/>
    <property type="evidence" value="ECO:0007669"/>
    <property type="project" value="UniProtKB-KW"/>
</dbReference>
<dbReference type="PIRSF" id="PIRSF002825">
    <property type="entry name" value="CfbpA"/>
    <property type="match status" value="1"/>
</dbReference>
<dbReference type="Gene3D" id="3.40.190.10">
    <property type="entry name" value="Periplasmic binding protein-like II"/>
    <property type="match status" value="2"/>
</dbReference>
<evidence type="ECO:0000256" key="1">
    <source>
        <dbReference type="ARBA" id="ARBA00008520"/>
    </source>
</evidence>
<organism evidence="5 6">
    <name type="scientific">Xanthobacter dioxanivorans</name>
    <dbReference type="NCBI Taxonomy" id="2528964"/>
    <lineage>
        <taxon>Bacteria</taxon>
        <taxon>Pseudomonadati</taxon>
        <taxon>Pseudomonadota</taxon>
        <taxon>Alphaproteobacteria</taxon>
        <taxon>Hyphomicrobiales</taxon>
        <taxon>Xanthobacteraceae</taxon>
        <taxon>Xanthobacter</taxon>
    </lineage>
</organism>